<evidence type="ECO:0000259" key="13">
    <source>
        <dbReference type="PROSITE" id="PS50835"/>
    </source>
</evidence>
<keyword evidence="3 11" id="KW-0812">Transmembrane</keyword>
<dbReference type="InterPro" id="IPR051713">
    <property type="entry name" value="T-cell_Activation_Regulation"/>
</dbReference>
<dbReference type="GO" id="GO:0007166">
    <property type="term" value="P:cell surface receptor signaling pathway"/>
    <property type="evidence" value="ECO:0007669"/>
    <property type="project" value="TreeGrafter"/>
</dbReference>
<keyword evidence="4 12" id="KW-0732">Signal</keyword>
<comment type="caution">
    <text evidence="14">The sequence shown here is derived from an EMBL/GenBank/DDBJ whole genome shotgun (WGS) entry which is preliminary data.</text>
</comment>
<feature type="domain" description="Ig-like" evidence="13">
    <location>
        <begin position="135"/>
        <end position="239"/>
    </location>
</feature>
<feature type="signal peptide" evidence="12">
    <location>
        <begin position="1"/>
        <end position="22"/>
    </location>
</feature>
<reference evidence="14" key="1">
    <citation type="journal article" date="2023" name="Science">
        <title>Genome structures resolve the early diversification of teleost fishes.</title>
        <authorList>
            <person name="Parey E."/>
            <person name="Louis A."/>
            <person name="Montfort J."/>
            <person name="Bouchez O."/>
            <person name="Roques C."/>
            <person name="Iampietro C."/>
            <person name="Lluch J."/>
            <person name="Castinel A."/>
            <person name="Donnadieu C."/>
            <person name="Desvignes T."/>
            <person name="Floi Bucao C."/>
            <person name="Jouanno E."/>
            <person name="Wen M."/>
            <person name="Mejri S."/>
            <person name="Dirks R."/>
            <person name="Jansen H."/>
            <person name="Henkel C."/>
            <person name="Chen W.J."/>
            <person name="Zahm M."/>
            <person name="Cabau C."/>
            <person name="Klopp C."/>
            <person name="Thompson A.W."/>
            <person name="Robinson-Rechavi M."/>
            <person name="Braasch I."/>
            <person name="Lecointre G."/>
            <person name="Bobe J."/>
            <person name="Postlethwait J.H."/>
            <person name="Berthelot C."/>
            <person name="Roest Crollius H."/>
            <person name="Guiguen Y."/>
        </authorList>
    </citation>
    <scope>NUCLEOTIDE SEQUENCE</scope>
    <source>
        <strain evidence="14">WJC10195</strain>
    </source>
</reference>
<keyword evidence="2" id="KW-1003">Cell membrane</keyword>
<keyword evidence="9" id="KW-0325">Glycoprotein</keyword>
<evidence type="ECO:0000256" key="10">
    <source>
        <dbReference type="ARBA" id="ARBA00023319"/>
    </source>
</evidence>
<dbReference type="GO" id="GO:0042102">
    <property type="term" value="P:positive regulation of T cell proliferation"/>
    <property type="evidence" value="ECO:0007669"/>
    <property type="project" value="TreeGrafter"/>
</dbReference>
<comment type="subcellular location">
    <subcellularLocation>
        <location evidence="1">Cell membrane</location>
        <topology evidence="1">Single-pass type I membrane protein</topology>
    </subcellularLocation>
</comment>
<keyword evidence="10" id="KW-0393">Immunoglobulin domain</keyword>
<evidence type="ECO:0000256" key="1">
    <source>
        <dbReference type="ARBA" id="ARBA00004251"/>
    </source>
</evidence>
<dbReference type="InterPro" id="IPR013783">
    <property type="entry name" value="Ig-like_fold"/>
</dbReference>
<dbReference type="GO" id="GO:0006955">
    <property type="term" value="P:immune response"/>
    <property type="evidence" value="ECO:0007669"/>
    <property type="project" value="TreeGrafter"/>
</dbReference>
<dbReference type="InterPro" id="IPR013106">
    <property type="entry name" value="Ig_V-set"/>
</dbReference>
<name>A0A9Q1EIY7_SYNKA</name>
<dbReference type="GO" id="GO:0071222">
    <property type="term" value="P:cellular response to lipopolysaccharide"/>
    <property type="evidence" value="ECO:0007669"/>
    <property type="project" value="TreeGrafter"/>
</dbReference>
<dbReference type="Pfam" id="PF07686">
    <property type="entry name" value="V-set"/>
    <property type="match status" value="2"/>
</dbReference>
<dbReference type="GO" id="GO:0009897">
    <property type="term" value="C:external side of plasma membrane"/>
    <property type="evidence" value="ECO:0007669"/>
    <property type="project" value="TreeGrafter"/>
</dbReference>
<gene>
    <name evidence="14" type="ORF">SKAU_G00343270</name>
</gene>
<evidence type="ECO:0000256" key="11">
    <source>
        <dbReference type="SAM" id="Phobius"/>
    </source>
</evidence>
<dbReference type="SUPFAM" id="SSF48726">
    <property type="entry name" value="Immunoglobulin"/>
    <property type="match status" value="3"/>
</dbReference>
<evidence type="ECO:0000256" key="6">
    <source>
        <dbReference type="ARBA" id="ARBA00023136"/>
    </source>
</evidence>
<dbReference type="EMBL" id="JAINUF010000016">
    <property type="protein sequence ID" value="KAJ8339694.1"/>
    <property type="molecule type" value="Genomic_DNA"/>
</dbReference>
<dbReference type="GO" id="GO:0031295">
    <property type="term" value="P:T cell costimulation"/>
    <property type="evidence" value="ECO:0007669"/>
    <property type="project" value="TreeGrafter"/>
</dbReference>
<dbReference type="GO" id="GO:0042130">
    <property type="term" value="P:negative regulation of T cell proliferation"/>
    <property type="evidence" value="ECO:0007669"/>
    <property type="project" value="TreeGrafter"/>
</dbReference>
<evidence type="ECO:0000256" key="7">
    <source>
        <dbReference type="ARBA" id="ARBA00023157"/>
    </source>
</evidence>
<keyword evidence="8" id="KW-0675">Receptor</keyword>
<dbReference type="InterPro" id="IPR003599">
    <property type="entry name" value="Ig_sub"/>
</dbReference>
<dbReference type="InterPro" id="IPR036179">
    <property type="entry name" value="Ig-like_dom_sf"/>
</dbReference>
<organism evidence="14 15">
    <name type="scientific">Synaphobranchus kaupii</name>
    <name type="common">Kaup's arrowtooth eel</name>
    <dbReference type="NCBI Taxonomy" id="118154"/>
    <lineage>
        <taxon>Eukaryota</taxon>
        <taxon>Metazoa</taxon>
        <taxon>Chordata</taxon>
        <taxon>Craniata</taxon>
        <taxon>Vertebrata</taxon>
        <taxon>Euteleostomi</taxon>
        <taxon>Actinopterygii</taxon>
        <taxon>Neopterygii</taxon>
        <taxon>Teleostei</taxon>
        <taxon>Anguilliformes</taxon>
        <taxon>Synaphobranchidae</taxon>
        <taxon>Synaphobranchus</taxon>
    </lineage>
</organism>
<proteinExistence type="predicted"/>
<keyword evidence="7" id="KW-1015">Disulfide bond</keyword>
<evidence type="ECO:0000256" key="8">
    <source>
        <dbReference type="ARBA" id="ARBA00023170"/>
    </source>
</evidence>
<evidence type="ECO:0000256" key="4">
    <source>
        <dbReference type="ARBA" id="ARBA00022729"/>
    </source>
</evidence>
<dbReference type="SMART" id="SM00409">
    <property type="entry name" value="IG"/>
    <property type="match status" value="3"/>
</dbReference>
<accession>A0A9Q1EIY7</accession>
<dbReference type="AlphaFoldDB" id="A0A9Q1EIY7"/>
<dbReference type="InterPro" id="IPR007110">
    <property type="entry name" value="Ig-like_dom"/>
</dbReference>
<evidence type="ECO:0000313" key="14">
    <source>
        <dbReference type="EMBL" id="KAJ8339694.1"/>
    </source>
</evidence>
<feature type="chain" id="PRO_5040145543" description="Ig-like domain-containing protein" evidence="12">
    <location>
        <begin position="23"/>
        <end position="415"/>
    </location>
</feature>
<keyword evidence="15" id="KW-1185">Reference proteome</keyword>
<dbReference type="Proteomes" id="UP001152622">
    <property type="component" value="Chromosome 16"/>
</dbReference>
<feature type="transmembrane region" description="Helical" evidence="11">
    <location>
        <begin position="337"/>
        <end position="354"/>
    </location>
</feature>
<keyword evidence="5 11" id="KW-1133">Transmembrane helix</keyword>
<dbReference type="SMART" id="SM00406">
    <property type="entry name" value="IGv"/>
    <property type="match status" value="2"/>
</dbReference>
<dbReference type="OrthoDB" id="9898017at2759"/>
<dbReference type="PROSITE" id="PS50835">
    <property type="entry name" value="IG_LIKE"/>
    <property type="match status" value="2"/>
</dbReference>
<protein>
    <recommendedName>
        <fullName evidence="13">Ig-like domain-containing protein</fullName>
    </recommendedName>
</protein>
<feature type="domain" description="Ig-like" evidence="13">
    <location>
        <begin position="17"/>
        <end position="126"/>
    </location>
</feature>
<dbReference type="Gene3D" id="2.60.40.10">
    <property type="entry name" value="Immunoglobulins"/>
    <property type="match status" value="2"/>
</dbReference>
<evidence type="ECO:0000256" key="12">
    <source>
        <dbReference type="SAM" id="SignalP"/>
    </source>
</evidence>
<evidence type="ECO:0000256" key="9">
    <source>
        <dbReference type="ARBA" id="ARBA00023180"/>
    </source>
</evidence>
<dbReference type="PANTHER" id="PTHR25466">
    <property type="entry name" value="T-LYMPHOCYTE ACTIVATION ANTIGEN"/>
    <property type="match status" value="1"/>
</dbReference>
<evidence type="ECO:0000256" key="2">
    <source>
        <dbReference type="ARBA" id="ARBA00022475"/>
    </source>
</evidence>
<keyword evidence="6 11" id="KW-0472">Membrane</keyword>
<sequence>MALRSTVPASFYLLVIPSVLQAVASPSTVKGTFGDSVTLPCNGSAYRGSTEDQLDVLWQTAEGKKVARFSRGVHSAGLRFEQRLTFLTENIRRGIFSIAISSIAFSDEDAYQCVWSKGQDSEKFLSDVKLQVSAPSFLKSQSVSPGDPVTLPCYGHVAKVPEDKLFLQWRKGDELVLQLSSGEFTFGGIFSERASMSLDRIQQGDFSLSLSVTGVADRGTYLCSTDRNQTVTTVSLKVKDHRAQVILETGMDFNISVPRVPLMLYFFKSGSDVLLCELLVDYARCKSDHHRVAFKDGTLQIRNVQPSDGGRYTMRERYNDIIIKEISLRVTFAFPEVPYGMILMVMVLLIVLVLRRLRCGPRDFHTLRQLISVTLLKNRSKTVLCKAMCDTVQYVVRACLKKFMNAVDWFTVSGH</sequence>
<evidence type="ECO:0000313" key="15">
    <source>
        <dbReference type="Proteomes" id="UP001152622"/>
    </source>
</evidence>
<evidence type="ECO:0000256" key="3">
    <source>
        <dbReference type="ARBA" id="ARBA00022692"/>
    </source>
</evidence>
<dbReference type="PANTHER" id="PTHR25466:SF11">
    <property type="entry name" value="GALECTIN 17-RELATED"/>
    <property type="match status" value="1"/>
</dbReference>
<evidence type="ECO:0000256" key="5">
    <source>
        <dbReference type="ARBA" id="ARBA00022989"/>
    </source>
</evidence>